<evidence type="ECO:0000256" key="1">
    <source>
        <dbReference type="ARBA" id="ARBA00001452"/>
    </source>
</evidence>
<evidence type="ECO:0000256" key="9">
    <source>
        <dbReference type="ARBA" id="ARBA00023295"/>
    </source>
</evidence>
<comment type="catalytic activity">
    <reaction evidence="1 10">
        <text>Random hydrolysis of (1-&gt;6)-alpha-D-mannosidic linkages in unbranched (1-&gt;6)-mannans.</text>
        <dbReference type="EC" id="3.2.1.101"/>
    </reaction>
</comment>
<dbReference type="SUPFAM" id="SSF48208">
    <property type="entry name" value="Six-hairpin glycosidases"/>
    <property type="match status" value="1"/>
</dbReference>
<dbReference type="GO" id="GO:0012505">
    <property type="term" value="C:endomembrane system"/>
    <property type="evidence" value="ECO:0007669"/>
    <property type="project" value="UniProtKB-SubCell"/>
</dbReference>
<keyword evidence="7" id="KW-0472">Membrane</keyword>
<dbReference type="Pfam" id="PF03663">
    <property type="entry name" value="Glyco_hydro_76"/>
    <property type="match status" value="1"/>
</dbReference>
<name>A0A8H3FHY7_9LECA</name>
<evidence type="ECO:0000256" key="12">
    <source>
        <dbReference type="SAM" id="SignalP"/>
    </source>
</evidence>
<evidence type="ECO:0000256" key="5">
    <source>
        <dbReference type="ARBA" id="ARBA00022729"/>
    </source>
</evidence>
<dbReference type="GO" id="GO:0016052">
    <property type="term" value="P:carbohydrate catabolic process"/>
    <property type="evidence" value="ECO:0007669"/>
    <property type="project" value="InterPro"/>
</dbReference>
<feature type="signal peptide" evidence="12">
    <location>
        <begin position="1"/>
        <end position="21"/>
    </location>
</feature>
<evidence type="ECO:0000313" key="13">
    <source>
        <dbReference type="EMBL" id="CAF9923804.1"/>
    </source>
</evidence>
<keyword evidence="6 10" id="KW-0378">Hydrolase</keyword>
<keyword evidence="5 12" id="KW-0732">Signal</keyword>
<reference evidence="13" key="1">
    <citation type="submission" date="2021-03" db="EMBL/GenBank/DDBJ databases">
        <authorList>
            <person name="Tagirdzhanova G."/>
        </authorList>
    </citation>
    <scope>NUCLEOTIDE SEQUENCE</scope>
</reference>
<keyword evidence="14" id="KW-1185">Reference proteome</keyword>
<evidence type="ECO:0000256" key="7">
    <source>
        <dbReference type="ARBA" id="ARBA00023136"/>
    </source>
</evidence>
<evidence type="ECO:0000256" key="4">
    <source>
        <dbReference type="ARBA" id="ARBA00012350"/>
    </source>
</evidence>
<dbReference type="PANTHER" id="PTHR12145">
    <property type="entry name" value="MANNAN ENDO-1,6-ALPHA-MANNOSIDASE DCW1"/>
    <property type="match status" value="1"/>
</dbReference>
<dbReference type="GO" id="GO:0008496">
    <property type="term" value="F:mannan endo-1,6-alpha-mannosidase activity"/>
    <property type="evidence" value="ECO:0007669"/>
    <property type="project" value="UniProtKB-UniRule"/>
</dbReference>
<evidence type="ECO:0000256" key="8">
    <source>
        <dbReference type="ARBA" id="ARBA00023180"/>
    </source>
</evidence>
<evidence type="ECO:0000256" key="6">
    <source>
        <dbReference type="ARBA" id="ARBA00022801"/>
    </source>
</evidence>
<sequence>MQLPTWSSVLLCALTPLLANALSLDVTSSASIKNASSTVAKDLLSYYHGTDPGQPTGLFGQPYAWWEAGAVWGSLIDYWNYTGDAQYVGLVQQALLWQVGPSNDYMTPNQTKTEANDDQAIWALAAMRAAELRFPNPSASPSWVELAINAFNDQASRWDAGTCGGGLRWQIFTFNKGYDYKDAISSGAFFQLAARLARYTGNQTYADWATKSYDWTSSAGFLSDDYKVFDGALVESNCSVIDRIQWTYAAGAFMYGSAVMTNLTNTTATWKTRTNDLLSSMSVFFTGANDTHVTSSNPGIMTEVACEPLGTCDTDQYAYKGLTAQWMGEAMQVAPFTTDIILSYLQSSAEGAAKQCSGGDNGTACGMHWTKSEYDGKTGLGQELSALNVFLANLAVNSSAPTNANTTEPNTTSVKGTTPSSTSTATTSGKPTATSSKPSSGSDRLWAASWTLSLVVPAVLLSLSLF</sequence>
<evidence type="ECO:0000256" key="11">
    <source>
        <dbReference type="SAM" id="MobiDB-lite"/>
    </source>
</evidence>
<feature type="chain" id="PRO_5034401073" description="Mannan endo-1,6-alpha-mannosidase" evidence="12">
    <location>
        <begin position="22"/>
        <end position="466"/>
    </location>
</feature>
<dbReference type="FunFam" id="1.50.10.20:FF:000006">
    <property type="entry name" value="Mannan endo-1,6-alpha-mannosidase"/>
    <property type="match status" value="1"/>
</dbReference>
<evidence type="ECO:0000256" key="2">
    <source>
        <dbReference type="ARBA" id="ARBA00004308"/>
    </source>
</evidence>
<proteinExistence type="inferred from homology"/>
<dbReference type="Proteomes" id="UP000664203">
    <property type="component" value="Unassembled WGS sequence"/>
</dbReference>
<feature type="region of interest" description="Disordered" evidence="11">
    <location>
        <begin position="400"/>
        <end position="442"/>
    </location>
</feature>
<dbReference type="OrthoDB" id="4187847at2759"/>
<dbReference type="PANTHER" id="PTHR12145:SF36">
    <property type="entry name" value="MANNAN ENDO-1,6-ALPHA-MANNOSIDASE DCW1"/>
    <property type="match status" value="1"/>
</dbReference>
<dbReference type="InterPro" id="IPR005198">
    <property type="entry name" value="Glyco_hydro_76"/>
</dbReference>
<dbReference type="AlphaFoldDB" id="A0A8H3FHY7"/>
<dbReference type="EMBL" id="CAJPDR010000175">
    <property type="protein sequence ID" value="CAF9923804.1"/>
    <property type="molecule type" value="Genomic_DNA"/>
</dbReference>
<keyword evidence="9 10" id="KW-0326">Glycosidase</keyword>
<gene>
    <name evidence="13" type="primary">DCW1_1</name>
    <name evidence="13" type="ORF">ALECFALPRED_002551</name>
</gene>
<dbReference type="GO" id="GO:0009272">
    <property type="term" value="P:fungal-type cell wall biogenesis"/>
    <property type="evidence" value="ECO:0007669"/>
    <property type="project" value="TreeGrafter"/>
</dbReference>
<keyword evidence="8" id="KW-0325">Glycoprotein</keyword>
<dbReference type="InterPro" id="IPR014480">
    <property type="entry name" value="Mannan-1_6-alpha_mannosidase"/>
</dbReference>
<dbReference type="EC" id="3.2.1.101" evidence="4 10"/>
<dbReference type="Gene3D" id="1.50.10.20">
    <property type="match status" value="1"/>
</dbReference>
<accession>A0A8H3FHY7</accession>
<comment type="subcellular location">
    <subcellularLocation>
        <location evidence="2">Endomembrane system</location>
    </subcellularLocation>
</comment>
<organism evidence="13 14">
    <name type="scientific">Alectoria fallacina</name>
    <dbReference type="NCBI Taxonomy" id="1903189"/>
    <lineage>
        <taxon>Eukaryota</taxon>
        <taxon>Fungi</taxon>
        <taxon>Dikarya</taxon>
        <taxon>Ascomycota</taxon>
        <taxon>Pezizomycotina</taxon>
        <taxon>Lecanoromycetes</taxon>
        <taxon>OSLEUM clade</taxon>
        <taxon>Lecanoromycetidae</taxon>
        <taxon>Lecanorales</taxon>
        <taxon>Lecanorineae</taxon>
        <taxon>Parmeliaceae</taxon>
        <taxon>Alectoria</taxon>
    </lineage>
</organism>
<evidence type="ECO:0000256" key="10">
    <source>
        <dbReference type="PIRNR" id="PIRNR016302"/>
    </source>
</evidence>
<evidence type="ECO:0000256" key="3">
    <source>
        <dbReference type="ARBA" id="ARBA00009699"/>
    </source>
</evidence>
<evidence type="ECO:0000313" key="14">
    <source>
        <dbReference type="Proteomes" id="UP000664203"/>
    </source>
</evidence>
<protein>
    <recommendedName>
        <fullName evidence="4 10">Mannan endo-1,6-alpha-mannosidase</fullName>
        <ecNumber evidence="4 10">3.2.1.101</ecNumber>
    </recommendedName>
</protein>
<comment type="caution">
    <text evidence="13">The sequence shown here is derived from an EMBL/GenBank/DDBJ whole genome shotgun (WGS) entry which is preliminary data.</text>
</comment>
<comment type="similarity">
    <text evidence="3 10">Belongs to the glycosyl hydrolase 76 family.</text>
</comment>
<dbReference type="InterPro" id="IPR008928">
    <property type="entry name" value="6-hairpin_glycosidase_sf"/>
</dbReference>
<dbReference type="PIRSF" id="PIRSF016302">
    <property type="entry name" value="Man_a_manosd"/>
    <property type="match status" value="1"/>
</dbReference>